<dbReference type="PANTHER" id="PTHR43546:SF3">
    <property type="entry name" value="UPF0173 METAL-DEPENDENT HYDROLASE MJ1163"/>
    <property type="match status" value="1"/>
</dbReference>
<name>A0A076F2C9_RHOOP</name>
<accession>A0A076F2C9</accession>
<dbReference type="eggNOG" id="COG2220">
    <property type="taxonomic scope" value="Bacteria"/>
</dbReference>
<evidence type="ECO:0000313" key="2">
    <source>
        <dbReference type="EMBL" id="AII09929.1"/>
    </source>
</evidence>
<dbReference type="InterPro" id="IPR036866">
    <property type="entry name" value="RibonucZ/Hydroxyglut_hydro"/>
</dbReference>
<dbReference type="AlphaFoldDB" id="A0A076F2C9"/>
<feature type="domain" description="Metallo-beta-lactamase" evidence="1">
    <location>
        <begin position="60"/>
        <end position="234"/>
    </location>
</feature>
<evidence type="ECO:0000313" key="3">
    <source>
        <dbReference type="Proteomes" id="UP000028488"/>
    </source>
</evidence>
<dbReference type="InterPro" id="IPR050114">
    <property type="entry name" value="UPF0173_UPF0282_UlaG_hydrolase"/>
</dbReference>
<dbReference type="SUPFAM" id="SSF56281">
    <property type="entry name" value="Metallo-hydrolase/oxidoreductase"/>
    <property type="match status" value="1"/>
</dbReference>
<proteinExistence type="predicted"/>
<dbReference type="Proteomes" id="UP000028488">
    <property type="component" value="Chromosome"/>
</dbReference>
<sequence>MPPTGTVASMHATFLGVSTILLSDGETSLMTDGFFSRPPLLRSMLRPLRPDGAAVDRALTRTRTDRLAAVLVAHSHYDHAMDSPTVAERTGAELVGSPSTRHIAEGYGFAMDRFRTIQVRSPLRYGAFEVTALPAEHSPRAKFPGTIDHAVHPPASIGEYAQGDCFSFHFAHPDGRVLVHASANFVPGALDGYDADTVYLGIGNLGKQSDRFRRDYWDALVTRTGARRVIPIHWDNFWKPLDRPLTPLPRFADNVRRSVRFLTERGLAAGVDVQLPVAWERVDPLA</sequence>
<dbReference type="InterPro" id="IPR001279">
    <property type="entry name" value="Metallo-B-lactamas"/>
</dbReference>
<protein>
    <submittedName>
        <fullName evidence="2">Metallo-beta-lactamase</fullName>
    </submittedName>
</protein>
<evidence type="ECO:0000259" key="1">
    <source>
        <dbReference type="Pfam" id="PF12706"/>
    </source>
</evidence>
<dbReference type="Gene3D" id="3.60.15.10">
    <property type="entry name" value="Ribonuclease Z/Hydroxyacylglutathione hydrolase-like"/>
    <property type="match status" value="1"/>
</dbReference>
<dbReference type="Pfam" id="PF12706">
    <property type="entry name" value="Lactamase_B_2"/>
    <property type="match status" value="1"/>
</dbReference>
<dbReference type="PANTHER" id="PTHR43546">
    <property type="entry name" value="UPF0173 METAL-DEPENDENT HYDROLASE MJ1163-RELATED"/>
    <property type="match status" value="1"/>
</dbReference>
<gene>
    <name evidence="2" type="ORF">EP51_36935</name>
</gene>
<organism evidence="2 3">
    <name type="scientific">Rhodococcus opacus</name>
    <name type="common">Nocardia opaca</name>
    <dbReference type="NCBI Taxonomy" id="37919"/>
    <lineage>
        <taxon>Bacteria</taxon>
        <taxon>Bacillati</taxon>
        <taxon>Actinomycetota</taxon>
        <taxon>Actinomycetes</taxon>
        <taxon>Mycobacteriales</taxon>
        <taxon>Nocardiaceae</taxon>
        <taxon>Rhodococcus</taxon>
    </lineage>
</organism>
<reference evidence="2 3" key="1">
    <citation type="submission" date="2014-07" db="EMBL/GenBank/DDBJ databases">
        <title>Genome Sequence of Rhodococcus opacus Strain R7, a Biodegrader of Mono- and Polycyclic Aromatic Hydrocarbons.</title>
        <authorList>
            <person name="Di Gennaro P."/>
            <person name="Zampolli J."/>
            <person name="Presti I."/>
            <person name="Cappelletti M."/>
            <person name="D'Ursi P."/>
            <person name="Orro A."/>
            <person name="Mezzelani A."/>
            <person name="Milanesi L."/>
        </authorList>
    </citation>
    <scope>NUCLEOTIDE SEQUENCE [LARGE SCALE GENOMIC DNA]</scope>
    <source>
        <strain evidence="2 3">R7</strain>
    </source>
</reference>
<dbReference type="EMBL" id="CP008947">
    <property type="protein sequence ID" value="AII09929.1"/>
    <property type="molecule type" value="Genomic_DNA"/>
</dbReference>